<dbReference type="RefSeq" id="WP_346114278.1">
    <property type="nucleotide sequence ID" value="NZ_BAAAMU010000156.1"/>
</dbReference>
<organism evidence="1 2">
    <name type="scientific">Nonomuraea maheshkhaliensis</name>
    <dbReference type="NCBI Taxonomy" id="419590"/>
    <lineage>
        <taxon>Bacteria</taxon>
        <taxon>Bacillati</taxon>
        <taxon>Actinomycetota</taxon>
        <taxon>Actinomycetes</taxon>
        <taxon>Streptosporangiales</taxon>
        <taxon>Streptosporangiaceae</taxon>
        <taxon>Nonomuraea</taxon>
    </lineage>
</organism>
<name>A0ABP4TH80_9ACTN</name>
<reference evidence="2" key="1">
    <citation type="journal article" date="2019" name="Int. J. Syst. Evol. Microbiol.">
        <title>The Global Catalogue of Microorganisms (GCM) 10K type strain sequencing project: providing services to taxonomists for standard genome sequencing and annotation.</title>
        <authorList>
            <consortium name="The Broad Institute Genomics Platform"/>
            <consortium name="The Broad Institute Genome Sequencing Center for Infectious Disease"/>
            <person name="Wu L."/>
            <person name="Ma J."/>
        </authorList>
    </citation>
    <scope>NUCLEOTIDE SEQUENCE [LARGE SCALE GENOMIC DNA]</scope>
    <source>
        <strain evidence="2">JCM 13929</strain>
    </source>
</reference>
<protein>
    <recommendedName>
        <fullName evidence="3">Secreted protein</fullName>
    </recommendedName>
</protein>
<accession>A0ABP4TH80</accession>
<evidence type="ECO:0000313" key="2">
    <source>
        <dbReference type="Proteomes" id="UP001500064"/>
    </source>
</evidence>
<evidence type="ECO:0008006" key="3">
    <source>
        <dbReference type="Google" id="ProtNLM"/>
    </source>
</evidence>
<keyword evidence="2" id="KW-1185">Reference proteome</keyword>
<dbReference type="Proteomes" id="UP001500064">
    <property type="component" value="Unassembled WGS sequence"/>
</dbReference>
<evidence type="ECO:0000313" key="1">
    <source>
        <dbReference type="EMBL" id="GAA1687772.1"/>
    </source>
</evidence>
<sequence>MRALSRKISSFLAFTTLRATFAVLERVAPGPGSALAERLWCTVPRRTVRPVNVLPGRRITVSVNRRAVAAEIWATGRPST</sequence>
<comment type="caution">
    <text evidence="1">The sequence shown here is derived from an EMBL/GenBank/DDBJ whole genome shotgun (WGS) entry which is preliminary data.</text>
</comment>
<dbReference type="EMBL" id="BAAAMU010000156">
    <property type="protein sequence ID" value="GAA1687772.1"/>
    <property type="molecule type" value="Genomic_DNA"/>
</dbReference>
<gene>
    <name evidence="1" type="ORF">GCM10009733_100570</name>
</gene>
<proteinExistence type="predicted"/>